<evidence type="ECO:0000259" key="17">
    <source>
        <dbReference type="PROSITE" id="PS50885"/>
    </source>
</evidence>
<dbReference type="PRINTS" id="PR00344">
    <property type="entry name" value="BCTRLSENSOR"/>
</dbReference>
<dbReference type="Proteomes" id="UP000244189">
    <property type="component" value="Unassembled WGS sequence"/>
</dbReference>
<keyword evidence="11" id="KW-0067">ATP-binding</keyword>
<dbReference type="PANTHER" id="PTHR44936">
    <property type="entry name" value="SENSOR PROTEIN CREC"/>
    <property type="match status" value="1"/>
</dbReference>
<keyword evidence="13" id="KW-0902">Two-component regulatory system</keyword>
<dbReference type="InterPro" id="IPR003661">
    <property type="entry name" value="HisK_dim/P_dom"/>
</dbReference>
<dbReference type="Gene3D" id="1.10.287.130">
    <property type="match status" value="1"/>
</dbReference>
<feature type="transmembrane region" description="Helical" evidence="15">
    <location>
        <begin position="180"/>
        <end position="200"/>
    </location>
</feature>
<evidence type="ECO:0000256" key="10">
    <source>
        <dbReference type="ARBA" id="ARBA00022777"/>
    </source>
</evidence>
<dbReference type="PROSITE" id="PS50109">
    <property type="entry name" value="HIS_KIN"/>
    <property type="match status" value="1"/>
</dbReference>
<protein>
    <recommendedName>
        <fullName evidence="3">histidine kinase</fullName>
        <ecNumber evidence="3">2.7.13.3</ecNumber>
    </recommendedName>
</protein>
<evidence type="ECO:0000256" key="2">
    <source>
        <dbReference type="ARBA" id="ARBA00004429"/>
    </source>
</evidence>
<keyword evidence="8 15" id="KW-0812">Transmembrane</keyword>
<dbReference type="InterPro" id="IPR005467">
    <property type="entry name" value="His_kinase_dom"/>
</dbReference>
<evidence type="ECO:0000256" key="6">
    <source>
        <dbReference type="ARBA" id="ARBA00022553"/>
    </source>
</evidence>
<evidence type="ECO:0000313" key="18">
    <source>
        <dbReference type="EMBL" id="PTQ58483.1"/>
    </source>
</evidence>
<evidence type="ECO:0000256" key="4">
    <source>
        <dbReference type="ARBA" id="ARBA00022475"/>
    </source>
</evidence>
<keyword evidence="14 15" id="KW-0472">Membrane</keyword>
<feature type="domain" description="Histidine kinase" evidence="16">
    <location>
        <begin position="258"/>
        <end position="455"/>
    </location>
</feature>
<evidence type="ECO:0000256" key="14">
    <source>
        <dbReference type="ARBA" id="ARBA00023136"/>
    </source>
</evidence>
<evidence type="ECO:0000256" key="15">
    <source>
        <dbReference type="SAM" id="Phobius"/>
    </source>
</evidence>
<dbReference type="AlphaFoldDB" id="A0A2T5GGQ0"/>
<keyword evidence="9" id="KW-0547">Nucleotide-binding</keyword>
<evidence type="ECO:0000256" key="1">
    <source>
        <dbReference type="ARBA" id="ARBA00000085"/>
    </source>
</evidence>
<dbReference type="PROSITE" id="PS50885">
    <property type="entry name" value="HAMP"/>
    <property type="match status" value="1"/>
</dbReference>
<dbReference type="InterPro" id="IPR003660">
    <property type="entry name" value="HAMP_dom"/>
</dbReference>
<keyword evidence="7" id="KW-0808">Transferase</keyword>
<dbReference type="EC" id="2.7.13.3" evidence="3"/>
<gene>
    <name evidence="18" type="ORF">C8J26_3784</name>
</gene>
<evidence type="ECO:0000256" key="11">
    <source>
        <dbReference type="ARBA" id="ARBA00022840"/>
    </source>
</evidence>
<keyword evidence="5" id="KW-0997">Cell inner membrane</keyword>
<evidence type="ECO:0000256" key="8">
    <source>
        <dbReference type="ARBA" id="ARBA00022692"/>
    </source>
</evidence>
<dbReference type="InterPro" id="IPR050980">
    <property type="entry name" value="2C_sensor_his_kinase"/>
</dbReference>
<keyword evidence="19" id="KW-1185">Reference proteome</keyword>
<proteinExistence type="predicted"/>
<dbReference type="PANTHER" id="PTHR44936:SF5">
    <property type="entry name" value="SENSOR HISTIDINE KINASE ENVZ"/>
    <property type="match status" value="1"/>
</dbReference>
<evidence type="ECO:0000256" key="13">
    <source>
        <dbReference type="ARBA" id="ARBA00023012"/>
    </source>
</evidence>
<evidence type="ECO:0000256" key="12">
    <source>
        <dbReference type="ARBA" id="ARBA00022989"/>
    </source>
</evidence>
<name>A0A2T5GGQ0_9SPHN</name>
<keyword evidence="4" id="KW-1003">Cell membrane</keyword>
<evidence type="ECO:0000256" key="5">
    <source>
        <dbReference type="ARBA" id="ARBA00022519"/>
    </source>
</evidence>
<dbReference type="GO" id="GO:0005524">
    <property type="term" value="F:ATP binding"/>
    <property type="evidence" value="ECO:0007669"/>
    <property type="project" value="UniProtKB-KW"/>
</dbReference>
<keyword evidence="10 18" id="KW-0418">Kinase</keyword>
<comment type="catalytic activity">
    <reaction evidence="1">
        <text>ATP + protein L-histidine = ADP + protein N-phospho-L-histidine.</text>
        <dbReference type="EC" id="2.7.13.3"/>
    </reaction>
</comment>
<comment type="subcellular location">
    <subcellularLocation>
        <location evidence="2">Cell inner membrane</location>
        <topology evidence="2">Multi-pass membrane protein</topology>
    </subcellularLocation>
</comment>
<dbReference type="InterPro" id="IPR004358">
    <property type="entry name" value="Sig_transdc_His_kin-like_C"/>
</dbReference>
<reference evidence="18 19" key="1">
    <citation type="submission" date="2018-04" db="EMBL/GenBank/DDBJ databases">
        <title>Genomic Encyclopedia of Type Strains, Phase III (KMG-III): the genomes of soil and plant-associated and newly described type strains.</title>
        <authorList>
            <person name="Whitman W."/>
        </authorList>
    </citation>
    <scope>NUCLEOTIDE SEQUENCE [LARGE SCALE GENOMIC DNA]</scope>
    <source>
        <strain evidence="18 19">MA101b</strain>
    </source>
</reference>
<dbReference type="CDD" id="cd00082">
    <property type="entry name" value="HisKA"/>
    <property type="match status" value="1"/>
</dbReference>
<dbReference type="EMBL" id="QAOG01000008">
    <property type="protein sequence ID" value="PTQ58483.1"/>
    <property type="molecule type" value="Genomic_DNA"/>
</dbReference>
<evidence type="ECO:0000256" key="9">
    <source>
        <dbReference type="ARBA" id="ARBA00022741"/>
    </source>
</evidence>
<dbReference type="InterPro" id="IPR036097">
    <property type="entry name" value="HisK_dim/P_sf"/>
</dbReference>
<dbReference type="Pfam" id="PF02518">
    <property type="entry name" value="HATPase_c"/>
    <property type="match status" value="1"/>
</dbReference>
<dbReference type="Gene3D" id="3.30.565.10">
    <property type="entry name" value="Histidine kinase-like ATPase, C-terminal domain"/>
    <property type="match status" value="1"/>
</dbReference>
<evidence type="ECO:0000256" key="7">
    <source>
        <dbReference type="ARBA" id="ARBA00022679"/>
    </source>
</evidence>
<dbReference type="RefSeq" id="WP_107959734.1">
    <property type="nucleotide sequence ID" value="NZ_QAOG01000008.1"/>
</dbReference>
<sequence>MRRLIARLVRFLGSLTGRIALILAVGILIASVGALLIAEQGRRGEFMRIRDERVIASALDVLDRLHRNPAATIANLRDGRLVGAHFVERQDAVPVVEDALLTSMLASRTDMPARPSIARAPTTICQASDPIRERPRAAGIEPMMLPDCWLMTARVDGRSLAVAIDLPQLPAPPSWTTDRLFLFLVLAAALALSLIVARLATAPLRRLSAAADAFARSIDAEPVLETGPTDVRAALATFNLMQERVRAGLIERTRILAAISHDLQTPLTRLRLRLEQVEDEALRDRLVADLSATLAMMKRGLDLARSGDSAEDWSTVDLDSVLSSLADNAAEFGHAVRFTQGCGALVRVRPDALTRCLSNLIDNAIKHGGDADIASRRTRGTVIITVRDHGPGIPAAMLAQAFDPFVRADTSRSSGDGTGIGLTIARAQATAIGGHISLANHPGGGLEATLTLGKA</sequence>
<keyword evidence="12 15" id="KW-1133">Transmembrane helix</keyword>
<dbReference type="InterPro" id="IPR036890">
    <property type="entry name" value="HATPase_C_sf"/>
</dbReference>
<evidence type="ECO:0000259" key="16">
    <source>
        <dbReference type="PROSITE" id="PS50109"/>
    </source>
</evidence>
<dbReference type="GO" id="GO:0005886">
    <property type="term" value="C:plasma membrane"/>
    <property type="evidence" value="ECO:0007669"/>
    <property type="project" value="UniProtKB-SubCell"/>
</dbReference>
<dbReference type="SUPFAM" id="SSF55874">
    <property type="entry name" value="ATPase domain of HSP90 chaperone/DNA topoisomerase II/histidine kinase"/>
    <property type="match status" value="1"/>
</dbReference>
<feature type="domain" description="HAMP" evidence="17">
    <location>
        <begin position="198"/>
        <end position="250"/>
    </location>
</feature>
<dbReference type="InterPro" id="IPR003594">
    <property type="entry name" value="HATPase_dom"/>
</dbReference>
<dbReference type="GO" id="GO:0000155">
    <property type="term" value="F:phosphorelay sensor kinase activity"/>
    <property type="evidence" value="ECO:0007669"/>
    <property type="project" value="InterPro"/>
</dbReference>
<dbReference type="SMART" id="SM00387">
    <property type="entry name" value="HATPase_c"/>
    <property type="match status" value="1"/>
</dbReference>
<dbReference type="CDD" id="cd00075">
    <property type="entry name" value="HATPase"/>
    <property type="match status" value="1"/>
</dbReference>
<evidence type="ECO:0000313" key="19">
    <source>
        <dbReference type="Proteomes" id="UP000244189"/>
    </source>
</evidence>
<comment type="caution">
    <text evidence="18">The sequence shown here is derived from an EMBL/GenBank/DDBJ whole genome shotgun (WGS) entry which is preliminary data.</text>
</comment>
<dbReference type="SUPFAM" id="SSF47384">
    <property type="entry name" value="Homodimeric domain of signal transducing histidine kinase"/>
    <property type="match status" value="1"/>
</dbReference>
<evidence type="ECO:0000256" key="3">
    <source>
        <dbReference type="ARBA" id="ARBA00012438"/>
    </source>
</evidence>
<organism evidence="18 19">
    <name type="scientific">Sphingomonas aurantiaca</name>
    <dbReference type="NCBI Taxonomy" id="185949"/>
    <lineage>
        <taxon>Bacteria</taxon>
        <taxon>Pseudomonadati</taxon>
        <taxon>Pseudomonadota</taxon>
        <taxon>Alphaproteobacteria</taxon>
        <taxon>Sphingomonadales</taxon>
        <taxon>Sphingomonadaceae</taxon>
        <taxon>Sphingomonas</taxon>
    </lineage>
</organism>
<keyword evidence="6" id="KW-0597">Phosphoprotein</keyword>
<feature type="transmembrane region" description="Helical" evidence="15">
    <location>
        <begin position="20"/>
        <end position="38"/>
    </location>
</feature>
<accession>A0A2T5GGQ0</accession>